<sequence length="62" mass="7058">MGTTDYPGRRAHGFSFSLKDLLNCLLLIAPDTTTFWNYKRQSLQNNKLSSSCEIKIHSVNPK</sequence>
<name>Q5BTC5_SCHJA</name>
<protein>
    <submittedName>
        <fullName evidence="1">SJCHGC02026 protein</fullName>
    </submittedName>
</protein>
<organism evidence="1">
    <name type="scientific">Schistosoma japonicum</name>
    <name type="common">Blood fluke</name>
    <dbReference type="NCBI Taxonomy" id="6182"/>
    <lineage>
        <taxon>Eukaryota</taxon>
        <taxon>Metazoa</taxon>
        <taxon>Spiralia</taxon>
        <taxon>Lophotrochozoa</taxon>
        <taxon>Platyhelminthes</taxon>
        <taxon>Trematoda</taxon>
        <taxon>Digenea</taxon>
        <taxon>Strigeidida</taxon>
        <taxon>Schistosomatoidea</taxon>
        <taxon>Schistosomatidae</taxon>
        <taxon>Schistosoma</taxon>
    </lineage>
</organism>
<reference evidence="1" key="1">
    <citation type="submission" date="2005-01" db="EMBL/GenBank/DDBJ databases">
        <authorList>
            <person name="Han Z."/>
        </authorList>
    </citation>
    <scope>NUCLEOTIDE SEQUENCE</scope>
</reference>
<dbReference type="AlphaFoldDB" id="Q5BTC5"/>
<accession>Q5BTC5</accession>
<proteinExistence type="evidence at transcript level"/>
<evidence type="ECO:0000313" key="1">
    <source>
        <dbReference type="EMBL" id="AAX30210.1"/>
    </source>
</evidence>
<reference evidence="1" key="2">
    <citation type="journal article" date="2006" name="PLoS Pathog.">
        <title>New perspectives on host-parasite interplay by comparative transcriptomic and proteomic analyses of Schistosoma japonicum.</title>
        <authorList>
            <person name="Liu F."/>
            <person name="Lu J."/>
            <person name="Hu W."/>
            <person name="Wang S.Y."/>
            <person name="Cui S.J."/>
            <person name="Chi M."/>
            <person name="Yan Q."/>
            <person name="Wang X.R."/>
            <person name="Song H.D."/>
            <person name="Xu X.N."/>
            <person name="Wang J.J."/>
            <person name="Zhang X.L."/>
            <person name="Zhang X."/>
            <person name="Wang Z.Q."/>
            <person name="Xue C.L."/>
            <person name="Brindley P.J."/>
            <person name="McManus D.P."/>
            <person name="Yang P.Y."/>
            <person name="Feng Z."/>
            <person name="Chen Z."/>
            <person name="Han Z.G."/>
        </authorList>
    </citation>
    <scope>NUCLEOTIDE SEQUENCE</scope>
</reference>
<dbReference type="SUPFAM" id="SSF48439">
    <property type="entry name" value="Protein prenylyltransferase"/>
    <property type="match status" value="1"/>
</dbReference>
<dbReference type="EMBL" id="AY914989">
    <property type="protein sequence ID" value="AAX30210.1"/>
    <property type="molecule type" value="mRNA"/>
</dbReference>